<dbReference type="PANTHER" id="PTHR31027:SF2">
    <property type="entry name" value="LEBERCILIN DOMAIN-CONTAINING PROTEIN"/>
    <property type="match status" value="1"/>
</dbReference>
<feature type="coiled-coil region" evidence="1">
    <location>
        <begin position="21"/>
        <end position="82"/>
    </location>
</feature>
<evidence type="ECO:0000313" key="2">
    <source>
        <dbReference type="EMBL" id="UTX44443.1"/>
    </source>
</evidence>
<keyword evidence="1" id="KW-0175">Coiled coil</keyword>
<dbReference type="GO" id="GO:1990904">
    <property type="term" value="C:ribonucleoprotein complex"/>
    <property type="evidence" value="ECO:0007669"/>
    <property type="project" value="TreeGrafter"/>
</dbReference>
<dbReference type="InterPro" id="IPR039604">
    <property type="entry name" value="Bfr1"/>
</dbReference>
<feature type="coiled-coil region" evidence="1">
    <location>
        <begin position="334"/>
        <end position="372"/>
    </location>
</feature>
<accession>A0A9Q9CCR1</accession>
<feature type="coiled-coil region" evidence="1">
    <location>
        <begin position="159"/>
        <end position="280"/>
    </location>
</feature>
<dbReference type="GO" id="GO:0005783">
    <property type="term" value="C:endoplasmic reticulum"/>
    <property type="evidence" value="ECO:0007669"/>
    <property type="project" value="TreeGrafter"/>
</dbReference>
<organism evidence="2 3">
    <name type="scientific">Encephalitozoon hellem</name>
    <name type="common">Microsporidian parasite</name>
    <dbReference type="NCBI Taxonomy" id="27973"/>
    <lineage>
        <taxon>Eukaryota</taxon>
        <taxon>Fungi</taxon>
        <taxon>Fungi incertae sedis</taxon>
        <taxon>Microsporidia</taxon>
        <taxon>Unikaryonidae</taxon>
        <taxon>Encephalitozoon</taxon>
    </lineage>
</organism>
<evidence type="ECO:0000256" key="1">
    <source>
        <dbReference type="SAM" id="Coils"/>
    </source>
</evidence>
<dbReference type="GO" id="GO:0003729">
    <property type="term" value="F:mRNA binding"/>
    <property type="evidence" value="ECO:0007669"/>
    <property type="project" value="TreeGrafter"/>
</dbReference>
<proteinExistence type="predicted"/>
<dbReference type="GO" id="GO:0008298">
    <property type="term" value="P:intracellular mRNA localization"/>
    <property type="evidence" value="ECO:0007669"/>
    <property type="project" value="TreeGrafter"/>
</dbReference>
<protein>
    <submittedName>
        <fullName evidence="2">Uncharacterized protein</fullName>
    </submittedName>
</protein>
<dbReference type="GO" id="GO:0042175">
    <property type="term" value="C:nuclear outer membrane-endoplasmic reticulum membrane network"/>
    <property type="evidence" value="ECO:0007669"/>
    <property type="project" value="TreeGrafter"/>
</dbReference>
<reference evidence="2" key="1">
    <citation type="submission" date="2021-05" db="EMBL/GenBank/DDBJ databases">
        <title>Encephalitozoon hellem ATCC 50604 Complete Genome.</title>
        <authorList>
            <person name="Mascarenhas dos Santos A.C."/>
            <person name="Julian A.T."/>
            <person name="Pombert J.-F."/>
        </authorList>
    </citation>
    <scope>NUCLEOTIDE SEQUENCE</scope>
    <source>
        <strain evidence="2">ATCC 50604</strain>
    </source>
</reference>
<dbReference type="PANTHER" id="PTHR31027">
    <property type="entry name" value="NUCLEAR SEGREGATION PROTEIN BFR1"/>
    <property type="match status" value="1"/>
</dbReference>
<gene>
    <name evidence="2" type="ORF">GPU96_11g22460</name>
</gene>
<sequence length="389" mass="44921">MQQENNRRKRIPGIHSCLAVINELRQELGKVTASINDLRDKISAIYKQERENSPKNNLYKKLDELASEIKSLKESRSKAFNLKSEALGTYETIKGEIQPEKGKKMMSAQEIDSRMKEINLKLISTKCDSKTEKMFESEIENLRKQRKNIGMLEQKSKLALDIKAKLDSLNGEIKDLSQKIAERQSVVDGIKAELKEINDQEKPKNPVIEGYEKNIQAFKNKRNELSEKIKAQQEKIREKEIEYDKFLEEMAIAQALEKQKEEIKQRISALEEQKNALSKEESKLNPSRFDSIIFRMGSLDLSGEKISLPVDLALYLSQHKIPIPTSASQMKPTIEVLKSQKENFASQVVEKRKEFENRIADLEKKISEERKVLMAMPPTDVRVLKFKRD</sequence>
<dbReference type="EMBL" id="CP075157">
    <property type="protein sequence ID" value="UTX44443.1"/>
    <property type="molecule type" value="Genomic_DNA"/>
</dbReference>
<evidence type="ECO:0000313" key="3">
    <source>
        <dbReference type="Proteomes" id="UP001059546"/>
    </source>
</evidence>
<dbReference type="Proteomes" id="UP001059546">
    <property type="component" value="Chromosome XI"/>
</dbReference>
<dbReference type="AlphaFoldDB" id="A0A9Q9CCR1"/>
<name>A0A9Q9CCR1_ENCHE</name>